<organism evidence="3 4">
    <name type="scientific">Globicatella sulfidifaciens</name>
    <dbReference type="NCBI Taxonomy" id="136093"/>
    <lineage>
        <taxon>Bacteria</taxon>
        <taxon>Bacillati</taxon>
        <taxon>Bacillota</taxon>
        <taxon>Bacilli</taxon>
        <taxon>Lactobacillales</taxon>
        <taxon>Aerococcaceae</taxon>
        <taxon>Globicatella</taxon>
    </lineage>
</organism>
<name>A0A7X8C4E2_9LACT</name>
<evidence type="ECO:0000256" key="1">
    <source>
        <dbReference type="ARBA" id="ARBA00022729"/>
    </source>
</evidence>
<comment type="caution">
    <text evidence="3">The sequence shown here is derived from an EMBL/GenBank/DDBJ whole genome shotgun (WGS) entry which is preliminary data.</text>
</comment>
<dbReference type="Pfam" id="PF04650">
    <property type="entry name" value="YSIRK_signal"/>
    <property type="match status" value="1"/>
</dbReference>
<reference evidence="3 4" key="1">
    <citation type="journal article" date="2020" name="Biotechnol. Biofuels">
        <title>New insights from the biogas microbiome by comprehensive genome-resolved metagenomics of nearly 1600 species originating from multiple anaerobic digesters.</title>
        <authorList>
            <person name="Campanaro S."/>
            <person name="Treu L."/>
            <person name="Rodriguez-R L.M."/>
            <person name="Kovalovszki A."/>
            <person name="Ziels R.M."/>
            <person name="Maus I."/>
            <person name="Zhu X."/>
            <person name="Kougias P.G."/>
            <person name="Basile A."/>
            <person name="Luo G."/>
            <person name="Schluter A."/>
            <person name="Konstantinidis K.T."/>
            <person name="Angelidaki I."/>
        </authorList>
    </citation>
    <scope>NUCLEOTIDE SEQUENCE [LARGE SCALE GENOMIC DNA]</scope>
    <source>
        <strain evidence="3">AS23ysBPME_34</strain>
    </source>
</reference>
<proteinExistence type="predicted"/>
<evidence type="ECO:0000313" key="4">
    <source>
        <dbReference type="Proteomes" id="UP000541058"/>
    </source>
</evidence>
<protein>
    <submittedName>
        <fullName evidence="3">YSIRK-type signal peptide-containing protein</fullName>
    </submittedName>
</protein>
<keyword evidence="1" id="KW-0732">Signal</keyword>
<dbReference type="NCBIfam" id="TIGR01168">
    <property type="entry name" value="YSIRK_signal"/>
    <property type="match status" value="1"/>
</dbReference>
<gene>
    <name evidence="3" type="ORF">GX355_07760</name>
</gene>
<dbReference type="Proteomes" id="UP000541058">
    <property type="component" value="Unassembled WGS sequence"/>
</dbReference>
<accession>A0A7X8C4E2</accession>
<evidence type="ECO:0000313" key="3">
    <source>
        <dbReference type="EMBL" id="NLJ18745.1"/>
    </source>
</evidence>
<dbReference type="RefSeq" id="WP_276649017.1">
    <property type="nucleotide sequence ID" value="NZ_JAAYSM010000256.1"/>
</dbReference>
<dbReference type="AlphaFoldDB" id="A0A7X8C4E2"/>
<feature type="domain" description="YSIRK Gram-positive signal peptide" evidence="2">
    <location>
        <begin position="17"/>
        <end position="41"/>
    </location>
</feature>
<dbReference type="InterPro" id="IPR005877">
    <property type="entry name" value="YSIRK_signal_dom"/>
</dbReference>
<feature type="non-terminal residue" evidence="3">
    <location>
        <position position="116"/>
    </location>
</feature>
<sequence>MTGKNNLEVRRAKLSQKVEKFGIRRFKVGTASVLIGAGLFFNANFVSAQTVTDGTLSDSADSALVADANATEAEVPLVDTAVSSEVNADAIEETPVVAESNTVSVEEEAAIELAET</sequence>
<evidence type="ECO:0000259" key="2">
    <source>
        <dbReference type="Pfam" id="PF04650"/>
    </source>
</evidence>
<dbReference type="EMBL" id="JAAYSM010000256">
    <property type="protein sequence ID" value="NLJ18745.1"/>
    <property type="molecule type" value="Genomic_DNA"/>
</dbReference>